<name>A0A5B7K560_PORTR</name>
<keyword evidence="2" id="KW-1185">Reference proteome</keyword>
<dbReference type="AlphaFoldDB" id="A0A5B7K560"/>
<dbReference type="Proteomes" id="UP000324222">
    <property type="component" value="Unassembled WGS sequence"/>
</dbReference>
<organism evidence="1 2">
    <name type="scientific">Portunus trituberculatus</name>
    <name type="common">Swimming crab</name>
    <name type="synonym">Neptunus trituberculatus</name>
    <dbReference type="NCBI Taxonomy" id="210409"/>
    <lineage>
        <taxon>Eukaryota</taxon>
        <taxon>Metazoa</taxon>
        <taxon>Ecdysozoa</taxon>
        <taxon>Arthropoda</taxon>
        <taxon>Crustacea</taxon>
        <taxon>Multicrustacea</taxon>
        <taxon>Malacostraca</taxon>
        <taxon>Eumalacostraca</taxon>
        <taxon>Eucarida</taxon>
        <taxon>Decapoda</taxon>
        <taxon>Pleocyemata</taxon>
        <taxon>Brachyura</taxon>
        <taxon>Eubrachyura</taxon>
        <taxon>Portunoidea</taxon>
        <taxon>Portunidae</taxon>
        <taxon>Portuninae</taxon>
        <taxon>Portunus</taxon>
    </lineage>
</organism>
<proteinExistence type="predicted"/>
<accession>A0A5B7K560</accession>
<evidence type="ECO:0000313" key="2">
    <source>
        <dbReference type="Proteomes" id="UP000324222"/>
    </source>
</evidence>
<reference evidence="1 2" key="1">
    <citation type="submission" date="2019-05" db="EMBL/GenBank/DDBJ databases">
        <title>Another draft genome of Portunus trituberculatus and its Hox gene families provides insights of decapod evolution.</title>
        <authorList>
            <person name="Jeong J.-H."/>
            <person name="Song I."/>
            <person name="Kim S."/>
            <person name="Choi T."/>
            <person name="Kim D."/>
            <person name="Ryu S."/>
            <person name="Kim W."/>
        </authorList>
    </citation>
    <scope>NUCLEOTIDE SEQUENCE [LARGE SCALE GENOMIC DNA]</scope>
    <source>
        <tissue evidence="1">Muscle</tissue>
    </source>
</reference>
<protein>
    <submittedName>
        <fullName evidence="1">Uncharacterized protein</fullName>
    </submittedName>
</protein>
<comment type="caution">
    <text evidence="1">The sequence shown here is derived from an EMBL/GenBank/DDBJ whole genome shotgun (WGS) entry which is preliminary data.</text>
</comment>
<evidence type="ECO:0000313" key="1">
    <source>
        <dbReference type="EMBL" id="MPC99774.1"/>
    </source>
</evidence>
<gene>
    <name evidence="1" type="ORF">E2C01_095209</name>
</gene>
<dbReference type="EMBL" id="VSRR010119821">
    <property type="protein sequence ID" value="MPC99774.1"/>
    <property type="molecule type" value="Genomic_DNA"/>
</dbReference>
<sequence length="54" mass="5820">MIVIRDLAAHWPPALSLPLSLRGARTWQGIVVLIRVIVPGSGSDTCLNDLWLGA</sequence>